<evidence type="ECO:0000256" key="1">
    <source>
        <dbReference type="ARBA" id="ARBA00022649"/>
    </source>
</evidence>
<keyword evidence="1" id="KW-1277">Toxin-antitoxin system</keyword>
<evidence type="ECO:0000313" key="4">
    <source>
        <dbReference type="EMBL" id="MFI2488883.1"/>
    </source>
</evidence>
<dbReference type="EMBL" id="JBIRYI010000011">
    <property type="protein sequence ID" value="MFI2488883.1"/>
    <property type="molecule type" value="Genomic_DNA"/>
</dbReference>
<evidence type="ECO:0000313" key="5">
    <source>
        <dbReference type="Proteomes" id="UP001611580"/>
    </source>
</evidence>
<keyword evidence="5" id="KW-1185">Reference proteome</keyword>
<protein>
    <submittedName>
        <fullName evidence="4">DUF86 domain-containing protein</fullName>
    </submittedName>
</protein>
<dbReference type="Proteomes" id="UP001611580">
    <property type="component" value="Unassembled WGS sequence"/>
</dbReference>
<sequence length="112" mass="12514">MTDKDQRNVESALHHLDVLKSYLEHGTMDDPVLFDAVCLRLGASIEVAAKLSEEARARAFGTTWKAIWSTRNRIAHAYEYIDPQLIRSTVESDLGAYEGALRGLLRPESGVQ</sequence>
<dbReference type="InterPro" id="IPR008201">
    <property type="entry name" value="HepT-like"/>
</dbReference>
<evidence type="ECO:0000256" key="3">
    <source>
        <dbReference type="ARBA" id="ARBA00022801"/>
    </source>
</evidence>
<dbReference type="Pfam" id="PF01934">
    <property type="entry name" value="HepT-like"/>
    <property type="match status" value="1"/>
</dbReference>
<keyword evidence="2" id="KW-0540">Nuclease</keyword>
<reference evidence="4 5" key="1">
    <citation type="submission" date="2024-10" db="EMBL/GenBank/DDBJ databases">
        <title>The Natural Products Discovery Center: Release of the First 8490 Sequenced Strains for Exploring Actinobacteria Biosynthetic Diversity.</title>
        <authorList>
            <person name="Kalkreuter E."/>
            <person name="Kautsar S.A."/>
            <person name="Yang D."/>
            <person name="Bader C.D."/>
            <person name="Teijaro C.N."/>
            <person name="Fluegel L."/>
            <person name="Davis C.M."/>
            <person name="Simpson J.R."/>
            <person name="Lauterbach L."/>
            <person name="Steele A.D."/>
            <person name="Gui C."/>
            <person name="Meng S."/>
            <person name="Li G."/>
            <person name="Viehrig K."/>
            <person name="Ye F."/>
            <person name="Su P."/>
            <person name="Kiefer A.F."/>
            <person name="Nichols A."/>
            <person name="Cepeda A.J."/>
            <person name="Yan W."/>
            <person name="Fan B."/>
            <person name="Jiang Y."/>
            <person name="Adhikari A."/>
            <person name="Zheng C.-J."/>
            <person name="Schuster L."/>
            <person name="Cowan T.M."/>
            <person name="Smanski M.J."/>
            <person name="Chevrette M.G."/>
            <person name="De Carvalho L.P.S."/>
            <person name="Shen B."/>
        </authorList>
    </citation>
    <scope>NUCLEOTIDE SEQUENCE [LARGE SCALE GENOMIC DNA]</scope>
    <source>
        <strain evidence="4 5">NPDC019481</strain>
    </source>
</reference>
<organism evidence="4 5">
    <name type="scientific">Promicromonospora kroppenstedtii</name>
    <dbReference type="NCBI Taxonomy" id="440482"/>
    <lineage>
        <taxon>Bacteria</taxon>
        <taxon>Bacillati</taxon>
        <taxon>Actinomycetota</taxon>
        <taxon>Actinomycetes</taxon>
        <taxon>Micrococcales</taxon>
        <taxon>Promicromonosporaceae</taxon>
        <taxon>Promicromonospora</taxon>
    </lineage>
</organism>
<proteinExistence type="predicted"/>
<accession>A0ABW7XND8</accession>
<keyword evidence="3" id="KW-0378">Hydrolase</keyword>
<gene>
    <name evidence="4" type="ORF">ACH47X_18385</name>
</gene>
<comment type="caution">
    <text evidence="4">The sequence shown here is derived from an EMBL/GenBank/DDBJ whole genome shotgun (WGS) entry which is preliminary data.</text>
</comment>
<name>A0ABW7XND8_9MICO</name>
<dbReference type="RefSeq" id="WP_397405966.1">
    <property type="nucleotide sequence ID" value="NZ_JBIRYI010000011.1"/>
</dbReference>
<evidence type="ECO:0000256" key="2">
    <source>
        <dbReference type="ARBA" id="ARBA00022722"/>
    </source>
</evidence>